<feature type="chain" id="PRO_5012573236" evidence="8">
    <location>
        <begin position="29"/>
        <end position="677"/>
    </location>
</feature>
<dbReference type="InterPro" id="IPR042089">
    <property type="entry name" value="Peptidase_M13_dom_2"/>
</dbReference>
<dbReference type="EMBL" id="MZGT01000089">
    <property type="protein sequence ID" value="OPJ57652.1"/>
    <property type="molecule type" value="Genomic_DNA"/>
</dbReference>
<dbReference type="GO" id="GO:0016485">
    <property type="term" value="P:protein processing"/>
    <property type="evidence" value="ECO:0007669"/>
    <property type="project" value="TreeGrafter"/>
</dbReference>
<dbReference type="Pfam" id="PF05649">
    <property type="entry name" value="Peptidase_M13_N"/>
    <property type="match status" value="1"/>
</dbReference>
<dbReference type="RefSeq" id="WP_079441927.1">
    <property type="nucleotide sequence ID" value="NZ_MZGT01000089.1"/>
</dbReference>
<evidence type="ECO:0000313" key="11">
    <source>
        <dbReference type="EMBL" id="OPJ57652.1"/>
    </source>
</evidence>
<evidence type="ECO:0000259" key="10">
    <source>
        <dbReference type="Pfam" id="PF05649"/>
    </source>
</evidence>
<dbReference type="EC" id="3.4.24.-" evidence="11"/>
<feature type="domain" description="Peptidase M13 C-terminal" evidence="9">
    <location>
        <begin position="483"/>
        <end position="674"/>
    </location>
</feature>
<evidence type="ECO:0000259" key="9">
    <source>
        <dbReference type="Pfam" id="PF01431"/>
    </source>
</evidence>
<name>A0A1V4ICC0_9CLOT</name>
<organism evidence="11 12">
    <name type="scientific">Clostridium chromiireducens</name>
    <dbReference type="NCBI Taxonomy" id="225345"/>
    <lineage>
        <taxon>Bacteria</taxon>
        <taxon>Bacillati</taxon>
        <taxon>Bacillota</taxon>
        <taxon>Clostridia</taxon>
        <taxon>Eubacteriales</taxon>
        <taxon>Clostridiaceae</taxon>
        <taxon>Clostridium</taxon>
    </lineage>
</organism>
<dbReference type="GO" id="GO:0005886">
    <property type="term" value="C:plasma membrane"/>
    <property type="evidence" value="ECO:0007669"/>
    <property type="project" value="TreeGrafter"/>
</dbReference>
<feature type="domain" description="Peptidase M13 N-terminal" evidence="10">
    <location>
        <begin position="46"/>
        <end position="427"/>
    </location>
</feature>
<dbReference type="GO" id="GO:0004222">
    <property type="term" value="F:metalloendopeptidase activity"/>
    <property type="evidence" value="ECO:0007669"/>
    <property type="project" value="InterPro"/>
</dbReference>
<evidence type="ECO:0000256" key="6">
    <source>
        <dbReference type="ARBA" id="ARBA00022833"/>
    </source>
</evidence>
<evidence type="ECO:0000256" key="4">
    <source>
        <dbReference type="ARBA" id="ARBA00022723"/>
    </source>
</evidence>
<dbReference type="CDD" id="cd08662">
    <property type="entry name" value="M13"/>
    <property type="match status" value="1"/>
</dbReference>
<evidence type="ECO:0000256" key="1">
    <source>
        <dbReference type="ARBA" id="ARBA00001947"/>
    </source>
</evidence>
<comment type="similarity">
    <text evidence="2">Belongs to the peptidase M13 family.</text>
</comment>
<evidence type="ECO:0000256" key="5">
    <source>
        <dbReference type="ARBA" id="ARBA00022801"/>
    </source>
</evidence>
<feature type="signal peptide" evidence="8">
    <location>
        <begin position="1"/>
        <end position="28"/>
    </location>
</feature>
<keyword evidence="6" id="KW-0862">Zinc</keyword>
<comment type="caution">
    <text evidence="11">The sequence shown here is derived from an EMBL/GenBank/DDBJ whole genome shotgun (WGS) entry which is preliminary data.</text>
</comment>
<dbReference type="OrthoDB" id="9775677at2"/>
<keyword evidence="4" id="KW-0479">Metal-binding</keyword>
<dbReference type="InterPro" id="IPR024079">
    <property type="entry name" value="MetalloPept_cat_dom_sf"/>
</dbReference>
<keyword evidence="5 11" id="KW-0378">Hydrolase</keyword>
<dbReference type="Proteomes" id="UP000191056">
    <property type="component" value="Unassembled WGS sequence"/>
</dbReference>
<dbReference type="PANTHER" id="PTHR11733">
    <property type="entry name" value="ZINC METALLOPROTEASE FAMILY M13 NEPRILYSIN-RELATED"/>
    <property type="match status" value="1"/>
</dbReference>
<protein>
    <submittedName>
        <fullName evidence="11">Neutral endopeptidase</fullName>
        <ecNumber evidence="11">3.4.24.-</ecNumber>
    </submittedName>
</protein>
<dbReference type="AlphaFoldDB" id="A0A1V4ICC0"/>
<proteinExistence type="inferred from homology"/>
<keyword evidence="7" id="KW-0482">Metalloprotease</keyword>
<dbReference type="InterPro" id="IPR000718">
    <property type="entry name" value="Peptidase_M13"/>
</dbReference>
<comment type="cofactor">
    <cofactor evidence="1">
        <name>Zn(2+)</name>
        <dbReference type="ChEBI" id="CHEBI:29105"/>
    </cofactor>
</comment>
<evidence type="ECO:0000256" key="8">
    <source>
        <dbReference type="SAM" id="SignalP"/>
    </source>
</evidence>
<dbReference type="Gene3D" id="3.40.390.10">
    <property type="entry name" value="Collagenase (Catalytic Domain)"/>
    <property type="match status" value="1"/>
</dbReference>
<dbReference type="GO" id="GO:0046872">
    <property type="term" value="F:metal ion binding"/>
    <property type="evidence" value="ECO:0007669"/>
    <property type="project" value="UniProtKB-KW"/>
</dbReference>
<dbReference type="Gene3D" id="1.10.1380.10">
    <property type="entry name" value="Neutral endopeptidase , domain2"/>
    <property type="match status" value="1"/>
</dbReference>
<accession>A0A1V4ICC0</accession>
<dbReference type="Pfam" id="PF01431">
    <property type="entry name" value="Peptidase_M13"/>
    <property type="match status" value="1"/>
</dbReference>
<reference evidence="11 12" key="1">
    <citation type="submission" date="2017-03" db="EMBL/GenBank/DDBJ databases">
        <title>Genome sequence of Clostridium chromiireducens DSM 23318.</title>
        <authorList>
            <person name="Poehlein A."/>
            <person name="Daniel R."/>
        </authorList>
    </citation>
    <scope>NUCLEOTIDE SEQUENCE [LARGE SCALE GENOMIC DNA]</scope>
    <source>
        <strain evidence="11 12">DSM 23318</strain>
    </source>
</reference>
<evidence type="ECO:0000256" key="3">
    <source>
        <dbReference type="ARBA" id="ARBA00022670"/>
    </source>
</evidence>
<keyword evidence="3" id="KW-0645">Protease</keyword>
<dbReference type="STRING" id="225345.CLCHR_43080"/>
<gene>
    <name evidence="11" type="primary">pepO_3</name>
    <name evidence="11" type="ORF">CLCHR_43080</name>
</gene>
<keyword evidence="8" id="KW-0732">Signal</keyword>
<dbReference type="InterPro" id="IPR008753">
    <property type="entry name" value="Peptidase_M13_N"/>
</dbReference>
<sequence>MGKNKIRVIIAGALICSLFLGQGTYAIAAEQTNSNEVTASSSLRLQDDFYAVINKQWLSTAKIETGKSSNSTFMETEKALTEQKKQIINDLLANEKNYSENSDEKRIINLYKNALNMDARNKDGIEPIKKMINEINSIKSIKDISNLSYESEIGNTLLQLGCDTDLKDVTKRALYVAPTYLSLGNSDEYLKPTENSIRVKGLVENYYIKILTLSGYTEEQAKEKVDNTFKLEGMIAQSITGREENSKNDNAIDEKYNVYTIDQLDALAPNLDIKTILKNNKVDNAKKIILTEPKWLKALNEMYTEKNLPMIKDYLEIINICSAAPYLGEAFEKPATEFLNSISGSQGEIPREEKAINSVNSLLGEPFGRLYVKKYVSEKVKNDVTDMTKEIISTYKDRINKLDWMSGETKKKAIEKLDKLSIQIAYPDKWEDYSKLQIRSYEEGGSLWENIENLVKFEREKAIRELNEPVDKTKFVLPPQTVNACYNPTTNTITVPAGILQNEFYDVNASKEKNLGAIGAIIGHEISHAFDNAGAKFDADGNLNNWWIQEDYSKFEEKVKKVRAFYNQVKLDDGKNVNGDLTVGENIADIGGMACVLDILSKMQKPDYKAFFEGNAAMWREIETKEEEDSSLQYNVHAPNKVRNNITITQFDKFYEAYGIKQGDKMYIKPEDRVQIW</sequence>
<evidence type="ECO:0000256" key="2">
    <source>
        <dbReference type="ARBA" id="ARBA00007357"/>
    </source>
</evidence>
<dbReference type="InterPro" id="IPR018497">
    <property type="entry name" value="Peptidase_M13_C"/>
</dbReference>
<dbReference type="PANTHER" id="PTHR11733:SF167">
    <property type="entry name" value="FI17812P1-RELATED"/>
    <property type="match status" value="1"/>
</dbReference>
<evidence type="ECO:0000256" key="7">
    <source>
        <dbReference type="ARBA" id="ARBA00023049"/>
    </source>
</evidence>
<evidence type="ECO:0000313" key="12">
    <source>
        <dbReference type="Proteomes" id="UP000191056"/>
    </source>
</evidence>
<dbReference type="SUPFAM" id="SSF55486">
    <property type="entry name" value="Metalloproteases ('zincins'), catalytic domain"/>
    <property type="match status" value="1"/>
</dbReference>
<dbReference type="PRINTS" id="PR00786">
    <property type="entry name" value="NEPRILYSIN"/>
</dbReference>
<dbReference type="PROSITE" id="PS51885">
    <property type="entry name" value="NEPRILYSIN"/>
    <property type="match status" value="1"/>
</dbReference>
<keyword evidence="12" id="KW-1185">Reference proteome</keyword>